<name>A0A0W0WFL5_9GAMM</name>
<keyword evidence="4" id="KW-0489">Methyltransferase</keyword>
<evidence type="ECO:0000256" key="1">
    <source>
        <dbReference type="ARBA" id="ARBA00005369"/>
    </source>
</evidence>
<comment type="similarity">
    <text evidence="1">Belongs to the methyltransferase superfamily. L-isoaspartyl/D-aspartyl protein methyltransferase family.</text>
</comment>
<protein>
    <recommendedName>
        <fullName evidence="2">Protein-L-isoaspartate O-methyltransferase</fullName>
    </recommendedName>
    <alternativeName>
        <fullName evidence="3">Protein L-isoaspartyl methyltransferase</fullName>
    </alternativeName>
</protein>
<gene>
    <name evidence="4" type="ORF">Lmac_0409</name>
</gene>
<dbReference type="EMBL" id="LNYL01000009">
    <property type="protein sequence ID" value="KTD31106.1"/>
    <property type="molecule type" value="Genomic_DNA"/>
</dbReference>
<dbReference type="CDD" id="cd02440">
    <property type="entry name" value="AdoMet_MTases"/>
    <property type="match status" value="1"/>
</dbReference>
<dbReference type="STRING" id="466.Lmac_0409"/>
<dbReference type="RefSeq" id="WP_058451236.1">
    <property type="nucleotide sequence ID" value="NZ_CAAAIB010000006.1"/>
</dbReference>
<proteinExistence type="inferred from homology"/>
<dbReference type="AlphaFoldDB" id="A0A0W0WFL5"/>
<dbReference type="PANTHER" id="PTHR11579">
    <property type="entry name" value="PROTEIN-L-ISOASPARTATE O-METHYLTRANSFERASE"/>
    <property type="match status" value="1"/>
</dbReference>
<reference evidence="4 5" key="1">
    <citation type="submission" date="2015-11" db="EMBL/GenBank/DDBJ databases">
        <title>Genomic analysis of 38 Legionella species identifies large and diverse effector repertoires.</title>
        <authorList>
            <person name="Burstein D."/>
            <person name="Amaro F."/>
            <person name="Zusman T."/>
            <person name="Lifshitz Z."/>
            <person name="Cohen O."/>
            <person name="Gilbert J.A."/>
            <person name="Pupko T."/>
            <person name="Shuman H.A."/>
            <person name="Segal G."/>
        </authorList>
    </citation>
    <scope>NUCLEOTIDE SEQUENCE [LARGE SCALE GENOMIC DNA]</scope>
    <source>
        <strain evidence="4 5">PX-1-G2-E2</strain>
    </source>
</reference>
<dbReference type="InterPro" id="IPR000682">
    <property type="entry name" value="PCMT"/>
</dbReference>
<dbReference type="Proteomes" id="UP000054908">
    <property type="component" value="Unassembled WGS sequence"/>
</dbReference>
<evidence type="ECO:0000313" key="5">
    <source>
        <dbReference type="Proteomes" id="UP000054908"/>
    </source>
</evidence>
<dbReference type="InterPro" id="IPR029063">
    <property type="entry name" value="SAM-dependent_MTases_sf"/>
</dbReference>
<dbReference type="SUPFAM" id="SSF53335">
    <property type="entry name" value="S-adenosyl-L-methionine-dependent methyltransferases"/>
    <property type="match status" value="1"/>
</dbReference>
<keyword evidence="4" id="KW-0808">Transferase</keyword>
<evidence type="ECO:0000256" key="2">
    <source>
        <dbReference type="ARBA" id="ARBA00013346"/>
    </source>
</evidence>
<organism evidence="4 5">
    <name type="scientific">Legionella maceachernii</name>
    <dbReference type="NCBI Taxonomy" id="466"/>
    <lineage>
        <taxon>Bacteria</taxon>
        <taxon>Pseudomonadati</taxon>
        <taxon>Pseudomonadota</taxon>
        <taxon>Gammaproteobacteria</taxon>
        <taxon>Legionellales</taxon>
        <taxon>Legionellaceae</taxon>
        <taxon>Legionella</taxon>
    </lineage>
</organism>
<dbReference type="GO" id="GO:0032259">
    <property type="term" value="P:methylation"/>
    <property type="evidence" value="ECO:0007669"/>
    <property type="project" value="UniProtKB-KW"/>
</dbReference>
<dbReference type="Gene3D" id="3.40.50.150">
    <property type="entry name" value="Vaccinia Virus protein VP39"/>
    <property type="match status" value="1"/>
</dbReference>
<evidence type="ECO:0000313" key="4">
    <source>
        <dbReference type="EMBL" id="KTD31106.1"/>
    </source>
</evidence>
<sequence>MTTSQNARINMLKQQLRTGNVLDETILALFDEIPRHQFVPSAMQDFAYSDMQIPLAHHQRMMTPLEEGVLLQALALQGHETLLEVGTGTGFLTALLSRLSKKVISVDYYADFTNQARQKLNEHRCTNVELFTGDACRGWLDKAPYDVVLFTGSLETLTDTHRLQVLPGGKLFAIIGKEPIMQAQLHHLDHNGTWHGRVLYETCIPPLIDKLKSKEFVF</sequence>
<accession>A0A0W0WFL5</accession>
<keyword evidence="5" id="KW-1185">Reference proteome</keyword>
<dbReference type="GO" id="GO:0004719">
    <property type="term" value="F:protein-L-isoaspartate (D-aspartate) O-methyltransferase activity"/>
    <property type="evidence" value="ECO:0007669"/>
    <property type="project" value="InterPro"/>
</dbReference>
<dbReference type="GO" id="GO:0005737">
    <property type="term" value="C:cytoplasm"/>
    <property type="evidence" value="ECO:0007669"/>
    <property type="project" value="TreeGrafter"/>
</dbReference>
<dbReference type="PATRIC" id="fig|466.6.peg.436"/>
<comment type="caution">
    <text evidence="4">The sequence shown here is derived from an EMBL/GenBank/DDBJ whole genome shotgun (WGS) entry which is preliminary data.</text>
</comment>
<dbReference type="Pfam" id="PF01135">
    <property type="entry name" value="PCMT"/>
    <property type="match status" value="1"/>
</dbReference>
<dbReference type="PANTHER" id="PTHR11579:SF18">
    <property type="entry name" value="PROTEIN-L-ISOASPARTATE O-METHYLTRANSFERASE"/>
    <property type="match status" value="1"/>
</dbReference>
<evidence type="ECO:0000256" key="3">
    <source>
        <dbReference type="ARBA" id="ARBA00030757"/>
    </source>
</evidence>